<dbReference type="InterPro" id="IPR009056">
    <property type="entry name" value="Cyt_c-like_dom"/>
</dbReference>
<protein>
    <submittedName>
        <fullName evidence="6">Cytochrome C</fullName>
    </submittedName>
</protein>
<evidence type="ECO:0000256" key="3">
    <source>
        <dbReference type="ARBA" id="ARBA00023004"/>
    </source>
</evidence>
<dbReference type="PROSITE" id="PS51007">
    <property type="entry name" value="CYTC"/>
    <property type="match status" value="1"/>
</dbReference>
<feature type="domain" description="Cytochrome c" evidence="5">
    <location>
        <begin position="50"/>
        <end position="135"/>
    </location>
</feature>
<evidence type="ECO:0000259" key="5">
    <source>
        <dbReference type="PROSITE" id="PS51007"/>
    </source>
</evidence>
<evidence type="ECO:0000256" key="2">
    <source>
        <dbReference type="ARBA" id="ARBA00022723"/>
    </source>
</evidence>
<keyword evidence="7" id="KW-1185">Reference proteome</keyword>
<dbReference type="Proteomes" id="UP000028826">
    <property type="component" value="Unassembled WGS sequence"/>
</dbReference>
<comment type="caution">
    <text evidence="6">The sequence shown here is derived from an EMBL/GenBank/DDBJ whole genome shotgun (WGS) entry which is preliminary data.</text>
</comment>
<reference evidence="6 7" key="1">
    <citation type="submission" date="2014-03" db="EMBL/GenBank/DDBJ databases">
        <title>Genome of Haematobacter massiliensis CCUG 47968.</title>
        <authorList>
            <person name="Wang D."/>
            <person name="Wang G."/>
        </authorList>
    </citation>
    <scope>NUCLEOTIDE SEQUENCE [LARGE SCALE GENOMIC DNA]</scope>
    <source>
        <strain evidence="6 7">CCUG 47968</strain>
    </source>
</reference>
<dbReference type="OrthoDB" id="7854060at2"/>
<dbReference type="InterPro" id="IPR036909">
    <property type="entry name" value="Cyt_c-like_dom_sf"/>
</dbReference>
<keyword evidence="1 4" id="KW-0349">Heme</keyword>
<dbReference type="GO" id="GO:0020037">
    <property type="term" value="F:heme binding"/>
    <property type="evidence" value="ECO:0007669"/>
    <property type="project" value="InterPro"/>
</dbReference>
<keyword evidence="3 4" id="KW-0408">Iron</keyword>
<dbReference type="GO" id="GO:0009055">
    <property type="term" value="F:electron transfer activity"/>
    <property type="evidence" value="ECO:0007669"/>
    <property type="project" value="InterPro"/>
</dbReference>
<dbReference type="eggNOG" id="COG2010">
    <property type="taxonomic scope" value="Bacteria"/>
</dbReference>
<dbReference type="Gene3D" id="1.10.760.10">
    <property type="entry name" value="Cytochrome c-like domain"/>
    <property type="match status" value="1"/>
</dbReference>
<keyword evidence="2 4" id="KW-0479">Metal-binding</keyword>
<organism evidence="6 7">
    <name type="scientific">Haematobacter massiliensis</name>
    <dbReference type="NCBI Taxonomy" id="195105"/>
    <lineage>
        <taxon>Bacteria</taxon>
        <taxon>Pseudomonadati</taxon>
        <taxon>Pseudomonadota</taxon>
        <taxon>Alphaproteobacteria</taxon>
        <taxon>Rhodobacterales</taxon>
        <taxon>Paracoccaceae</taxon>
        <taxon>Haematobacter</taxon>
    </lineage>
</organism>
<dbReference type="STRING" id="195105.CN97_08070"/>
<evidence type="ECO:0000313" key="7">
    <source>
        <dbReference type="Proteomes" id="UP000028826"/>
    </source>
</evidence>
<dbReference type="GO" id="GO:0046872">
    <property type="term" value="F:metal ion binding"/>
    <property type="evidence" value="ECO:0007669"/>
    <property type="project" value="UniProtKB-KW"/>
</dbReference>
<dbReference type="Pfam" id="PF00034">
    <property type="entry name" value="Cytochrom_C"/>
    <property type="match status" value="1"/>
</dbReference>
<evidence type="ECO:0000256" key="1">
    <source>
        <dbReference type="ARBA" id="ARBA00022617"/>
    </source>
</evidence>
<dbReference type="EMBL" id="JGYG01000024">
    <property type="protein sequence ID" value="KFI25633.1"/>
    <property type="molecule type" value="Genomic_DNA"/>
</dbReference>
<dbReference type="AlphaFoldDB" id="A0A086XUD3"/>
<proteinExistence type="predicted"/>
<accession>A0A086XUD3</accession>
<evidence type="ECO:0000313" key="6">
    <source>
        <dbReference type="EMBL" id="KFI25633.1"/>
    </source>
</evidence>
<sequence>MKSQKMPWVLSGLILAVVGATFWVGREPDATTAPTAATATGVRVPAQFSEAAARGGTAFDSTCAACHGVNGAGTDAGPPLIHRIYEPPHHGDYAFQLAVSNGVRAHHWRFGNMPPQPGLSEAEVSDIIAYVREVQRENGIE</sequence>
<gene>
    <name evidence="6" type="ORF">CN97_08070</name>
</gene>
<evidence type="ECO:0000256" key="4">
    <source>
        <dbReference type="PROSITE-ProRule" id="PRU00433"/>
    </source>
</evidence>
<dbReference type="SUPFAM" id="SSF46626">
    <property type="entry name" value="Cytochrome c"/>
    <property type="match status" value="1"/>
</dbReference>
<name>A0A086XUD3_9RHOB</name>